<evidence type="ECO:0000256" key="7">
    <source>
        <dbReference type="ARBA" id="ARBA00022857"/>
    </source>
</evidence>
<keyword evidence="15" id="KW-1185">Reference proteome</keyword>
<gene>
    <name evidence="14" type="ORF">APICC_09488</name>
</gene>
<evidence type="ECO:0000256" key="3">
    <source>
        <dbReference type="ARBA" id="ARBA00021134"/>
    </source>
</evidence>
<dbReference type="InterPro" id="IPR025807">
    <property type="entry name" value="Adrift-typ_MeTrfase"/>
</dbReference>
<comment type="caution">
    <text evidence="12">Lacks conserved residue(s) required for the propagation of feature annotation.</text>
</comment>
<dbReference type="SUPFAM" id="SSF51905">
    <property type="entry name" value="FAD/NAD(P)-binding domain"/>
    <property type="match status" value="2"/>
</dbReference>
<dbReference type="Gene3D" id="3.40.50.720">
    <property type="entry name" value="NAD(P)-binding Rossmann-like Domain"/>
    <property type="match status" value="1"/>
</dbReference>
<evidence type="ECO:0000256" key="6">
    <source>
        <dbReference type="ARBA" id="ARBA00022827"/>
    </source>
</evidence>
<evidence type="ECO:0000313" key="14">
    <source>
        <dbReference type="EMBL" id="PBC28398.1"/>
    </source>
</evidence>
<keyword evidence="6" id="KW-0274">FAD</keyword>
<dbReference type="PRINTS" id="PR00419">
    <property type="entry name" value="ADXRDTASE"/>
</dbReference>
<keyword evidence="8" id="KW-0249">Electron transport</keyword>
<dbReference type="InterPro" id="IPR002877">
    <property type="entry name" value="RNA_MeTrfase_FtsJ_dom"/>
</dbReference>
<evidence type="ECO:0000256" key="12">
    <source>
        <dbReference type="PROSITE-ProRule" id="PRU00946"/>
    </source>
</evidence>
<accession>A0A2A3E9J7</accession>
<evidence type="ECO:0000256" key="1">
    <source>
        <dbReference type="ARBA" id="ARBA00001974"/>
    </source>
</evidence>
<dbReference type="PROSITE" id="PS51614">
    <property type="entry name" value="SAM_MT_ADRIFT"/>
    <property type="match status" value="1"/>
</dbReference>
<protein>
    <recommendedName>
        <fullName evidence="3">Cap-specific mRNA (nucleoside-2'-O-)-methyltransferase 2</fullName>
        <ecNumber evidence="2">2.1.1.296</ecNumber>
    </recommendedName>
    <alternativeName>
        <fullName evidence="10">Ferredoxin--NADP(+) reductase</fullName>
    </alternativeName>
</protein>
<evidence type="ECO:0000256" key="5">
    <source>
        <dbReference type="ARBA" id="ARBA00022630"/>
    </source>
</evidence>
<keyword evidence="7" id="KW-0521">NADP</keyword>
<dbReference type="EC" id="2.1.1.296" evidence="2"/>
<dbReference type="GO" id="GO:0032259">
    <property type="term" value="P:methylation"/>
    <property type="evidence" value="ECO:0007669"/>
    <property type="project" value="UniProtKB-KW"/>
</dbReference>
<dbReference type="STRING" id="94128.A0A2A3E9J7"/>
<evidence type="ECO:0000256" key="11">
    <source>
        <dbReference type="ARBA" id="ARBA00049477"/>
    </source>
</evidence>
<dbReference type="InterPro" id="IPR055275">
    <property type="entry name" value="Ferredox_Rdtase"/>
</dbReference>
<reference evidence="14 15" key="1">
    <citation type="submission" date="2014-07" db="EMBL/GenBank/DDBJ databases">
        <title>Genomic and transcriptomic analysis on Apis cerana provide comprehensive insights into honey bee biology.</title>
        <authorList>
            <person name="Diao Q."/>
            <person name="Sun L."/>
            <person name="Zheng H."/>
            <person name="Zheng H."/>
            <person name="Xu S."/>
            <person name="Wang S."/>
            <person name="Zeng Z."/>
            <person name="Hu F."/>
            <person name="Su S."/>
            <person name="Wu J."/>
        </authorList>
    </citation>
    <scope>NUCLEOTIDE SEQUENCE [LARGE SCALE GENOMIC DNA]</scope>
    <source>
        <tissue evidence="14">Pupae without intestine</tissue>
    </source>
</reference>
<dbReference type="Pfam" id="PF01728">
    <property type="entry name" value="FtsJ"/>
    <property type="match status" value="1"/>
</dbReference>
<keyword evidence="5" id="KW-0285">Flavoprotein</keyword>
<evidence type="ECO:0000256" key="8">
    <source>
        <dbReference type="ARBA" id="ARBA00022982"/>
    </source>
</evidence>
<feature type="binding site" evidence="12">
    <location>
        <position position="153"/>
    </location>
    <ligand>
        <name>S-adenosyl-L-methionine</name>
        <dbReference type="ChEBI" id="CHEBI:59789"/>
    </ligand>
</feature>
<dbReference type="EMBL" id="KZ288312">
    <property type="protein sequence ID" value="PBC28398.1"/>
    <property type="molecule type" value="Genomic_DNA"/>
</dbReference>
<keyword evidence="4" id="KW-0813">Transport</keyword>
<dbReference type="FunFam" id="3.50.50.60:FF:000229">
    <property type="entry name" value="NADPH:adrenodoxin oxidoreductase, mitochondrial"/>
    <property type="match status" value="1"/>
</dbReference>
<feature type="binding site" evidence="12">
    <location>
        <position position="172"/>
    </location>
    <ligand>
        <name>S-adenosyl-L-methionine</name>
        <dbReference type="ChEBI" id="CHEBI:59789"/>
    </ligand>
</feature>
<evidence type="ECO:0000256" key="4">
    <source>
        <dbReference type="ARBA" id="ARBA00022448"/>
    </source>
</evidence>
<dbReference type="GO" id="GO:0120550">
    <property type="term" value="F:methyltransferase cap2 activity"/>
    <property type="evidence" value="ECO:0007669"/>
    <property type="project" value="UniProtKB-EC"/>
</dbReference>
<organism evidence="14 15">
    <name type="scientific">Apis cerana cerana</name>
    <name type="common">Oriental honeybee</name>
    <dbReference type="NCBI Taxonomy" id="94128"/>
    <lineage>
        <taxon>Eukaryota</taxon>
        <taxon>Metazoa</taxon>
        <taxon>Ecdysozoa</taxon>
        <taxon>Arthropoda</taxon>
        <taxon>Hexapoda</taxon>
        <taxon>Insecta</taxon>
        <taxon>Pterygota</taxon>
        <taxon>Neoptera</taxon>
        <taxon>Endopterygota</taxon>
        <taxon>Hymenoptera</taxon>
        <taxon>Apocrita</taxon>
        <taxon>Aculeata</taxon>
        <taxon>Apoidea</taxon>
        <taxon>Anthophila</taxon>
        <taxon>Apidae</taxon>
        <taxon>Apis</taxon>
    </lineage>
</organism>
<keyword evidence="12" id="KW-0489">Methyltransferase</keyword>
<keyword evidence="9" id="KW-0560">Oxidoreductase</keyword>
<evidence type="ECO:0000256" key="2">
    <source>
        <dbReference type="ARBA" id="ARBA00012770"/>
    </source>
</evidence>
<comment type="cofactor">
    <cofactor evidence="1">
        <name>FAD</name>
        <dbReference type="ChEBI" id="CHEBI:57692"/>
    </cofactor>
</comment>
<dbReference type="Gene3D" id="3.40.50.12760">
    <property type="match status" value="2"/>
</dbReference>
<dbReference type="PANTHER" id="PTHR48467">
    <property type="entry name" value="GLUTAMATE SYNTHASE 1 [NADH], CHLOROPLASTIC-LIKE"/>
    <property type="match status" value="1"/>
</dbReference>
<evidence type="ECO:0000256" key="10">
    <source>
        <dbReference type="ARBA" id="ARBA00030202"/>
    </source>
</evidence>
<name>A0A2A3E9J7_APICC</name>
<evidence type="ECO:0000313" key="15">
    <source>
        <dbReference type="Proteomes" id="UP000242457"/>
    </source>
</evidence>
<evidence type="ECO:0000256" key="9">
    <source>
        <dbReference type="ARBA" id="ARBA00023002"/>
    </source>
</evidence>
<dbReference type="PANTHER" id="PTHR48467:SF1">
    <property type="entry name" value="GLUTAMATE SYNTHASE 1 [NADH], CHLOROPLASTIC-LIKE"/>
    <property type="match status" value="1"/>
</dbReference>
<sequence>METEEYDFKKQQLLHTNNDCMHKNQTQNEYINNLFNKRFTIVNNECYTMPEPTTMFKDCLWTVDELQLIKNELNAIKNCLNNYDPDKWQLHTRIRNSAKDVMTRLKTYIQPELLTQAWCKFYEIVSSFPLIPMNYIRNNNKCFKSVHLCEAPGAFITSLNHWLKTNVPNIKWDWFAMTLNPYYEGNPASIMVDDDRFIRHTLNHWCFGEDNTGNLMNLKNLNELIKVTQPHCNIFLITADGSIDCTDVPAEQESVLIHLHFCETITALQFNVSVIKPATSKEGNSETYVVCTNFKGPTFISPYLEKLKEHYEYGPKQAIFSKHDIPYAFMEKIIQCSEFFKSHQCLVIVNNIVTFNSDESKMLQDIKQIQCMVADKYVKDYNIKKLETGEIVGNIIILGRTINTNQYKRSLQGSYNERCEKQQLAPLDRIESFCNDFNKIEIHVSSDEVIKYKFSEFPEDLQIRSGKVFHKIYNSKFCNKNALKILNGIDDILNKINLKIQFPSIESIENLKAKILCKPKHEILIFRYTDIYDGHEIITEIYDTLQKLEIGTTLVLIGYSLFTHLNIELLYLISCAFNLLKITICNHVGLKITLHHYNYNPKILRFLNEIKAASFEAQKQGKAILEIISPSLFYKVPYGLVRFGVAPDHPEVKNVIHTFEKTASNPRFRFIGNVNIGKDITIKELQEIYHVVVLAYGAEEDKTLNIPGENLNNVISGKRFVGWYNGVPADSNLNINLDVEEAVILGQGNVAIDIARILLTPIDKLKNTDITSHSLEKLSKSKVRKVSLIGRRGPLQAAFTIAELREILKLSNCETYWRKDDFINVKQVVNTLTRPRKRLTELMLEYLEKIPLDTRTKELYILFLRSPVKLLGSSNINGVKLSINKLEGNDISSQLAIPTGLFEEIECGLAFRSIGYKSIPIDVSIPFDKKIGRIKNIAGKVQENLYAAGWVATGPIGVILSTMTNAFQVGTLINRELSITENKSGFAGLSKILDHKGVPTVSYNDWKKIDKVECERGKILGKPREKIIDINEMLKIALK</sequence>
<keyword evidence="12" id="KW-0808">Transferase</keyword>
<dbReference type="Gene3D" id="3.50.50.60">
    <property type="entry name" value="FAD/NAD(P)-binding domain"/>
    <property type="match status" value="1"/>
</dbReference>
<comment type="catalytic activity">
    <reaction evidence="11">
        <text>a 5'-end (N(7)-methyl 5'-triphosphoguanosine)-(2'-O-methyl-ribonucleoside)-(ribonucleotide) in mRNA + S-adenosyl-L-methionine = a 5'-end (N(7)-methyl 5'-triphosphoguanosine)-(2'-O-methyl-ribonucleoside)-(2'-O-methyl-ribonucleotide) in mRNA + S-adenosyl-L-homocysteine + H(+)</text>
        <dbReference type="Rhea" id="RHEA:67024"/>
        <dbReference type="Rhea" id="RHEA-COMP:17169"/>
        <dbReference type="Rhea" id="RHEA-COMP:17170"/>
        <dbReference type="ChEBI" id="CHEBI:15378"/>
        <dbReference type="ChEBI" id="CHEBI:57856"/>
        <dbReference type="ChEBI" id="CHEBI:59789"/>
        <dbReference type="ChEBI" id="CHEBI:167612"/>
        <dbReference type="ChEBI" id="CHEBI:167614"/>
        <dbReference type="EC" id="2.1.1.296"/>
    </reaction>
</comment>
<dbReference type="Proteomes" id="UP000242457">
    <property type="component" value="Unassembled WGS sequence"/>
</dbReference>
<keyword evidence="12" id="KW-0949">S-adenosyl-L-methionine</keyword>
<feature type="binding site" evidence="12">
    <location>
        <position position="240"/>
    </location>
    <ligand>
        <name>S-adenosyl-L-methionine</name>
        <dbReference type="ChEBI" id="CHEBI:59789"/>
    </ligand>
</feature>
<proteinExistence type="predicted"/>
<dbReference type="AlphaFoldDB" id="A0A2A3E9J7"/>
<evidence type="ECO:0000259" key="13">
    <source>
        <dbReference type="PROSITE" id="PS51614"/>
    </source>
</evidence>
<dbReference type="GO" id="GO:0016491">
    <property type="term" value="F:oxidoreductase activity"/>
    <property type="evidence" value="ECO:0007669"/>
    <property type="project" value="UniProtKB-KW"/>
</dbReference>
<dbReference type="InterPro" id="IPR036188">
    <property type="entry name" value="FAD/NAD-bd_sf"/>
</dbReference>
<feature type="domain" description="Adrift-type SAM-dependent 2'-O-MTase" evidence="13">
    <location>
        <begin position="112"/>
        <end position="269"/>
    </location>
</feature>
<dbReference type="OrthoDB" id="429597at2759"/>